<keyword evidence="2" id="KW-0328">Glycosyltransferase</keyword>
<sequence>MHMKWLFWICAFGAVYSYAIYPLLLRLLVPVRKQHGAVAEYAPAVTLVIACRNEERRLPHKIENALQVAYPLSEILVASDCSDDRSDEITLSYADRGVRLVRSERRMGKEHAQGLAIASARGDIIVFSDAGTDLPKESIGFIVERFRDPAVGAVSSEDLFVTADGKVAGEGAYVKYEMWLRRLESDRAGVVGLSGSFFAVRRSVLTSWDATIPSDFACALKSVQAGLVAVSDSRVRGIYKDIKDSKKEYQRKVRTAVRGMTGLARLAGVLSPFRYGTFAFQIWSHKVMRWMVPWFLLGLLAASFALAPVHGFYRFALFAQLLGYGLVIAAHFFAAVRGLGLTRIAYYFVQANVALAHAALLFVAGRRIVVWEPSVR</sequence>
<gene>
    <name evidence="6" type="ORF">GCM10011487_41360</name>
</gene>
<organism evidence="6 7">
    <name type="scientific">Steroidobacter agaridevorans</name>
    <dbReference type="NCBI Taxonomy" id="2695856"/>
    <lineage>
        <taxon>Bacteria</taxon>
        <taxon>Pseudomonadati</taxon>
        <taxon>Pseudomonadota</taxon>
        <taxon>Gammaproteobacteria</taxon>
        <taxon>Steroidobacterales</taxon>
        <taxon>Steroidobacteraceae</taxon>
        <taxon>Steroidobacter</taxon>
    </lineage>
</organism>
<keyword evidence="7" id="KW-1185">Reference proteome</keyword>
<keyword evidence="3 6" id="KW-0808">Transferase</keyword>
<comment type="similarity">
    <text evidence="1">Belongs to the glycosyltransferase 2 family.</text>
</comment>
<keyword evidence="4" id="KW-0812">Transmembrane</keyword>
<protein>
    <submittedName>
        <fullName evidence="6">Glycosyl transferase</fullName>
    </submittedName>
</protein>
<evidence type="ECO:0000256" key="4">
    <source>
        <dbReference type="SAM" id="Phobius"/>
    </source>
</evidence>
<name>A0A829YHX0_9GAMM</name>
<evidence type="ECO:0000313" key="6">
    <source>
        <dbReference type="EMBL" id="GFE82136.1"/>
    </source>
</evidence>
<evidence type="ECO:0000313" key="7">
    <source>
        <dbReference type="Proteomes" id="UP000445000"/>
    </source>
</evidence>
<accession>A0A829YHX0</accession>
<feature type="transmembrane region" description="Helical" evidence="4">
    <location>
        <begin position="290"/>
        <end position="309"/>
    </location>
</feature>
<dbReference type="Pfam" id="PF00535">
    <property type="entry name" value="Glycos_transf_2"/>
    <property type="match status" value="1"/>
</dbReference>
<comment type="caution">
    <text evidence="6">The sequence shown here is derived from an EMBL/GenBank/DDBJ whole genome shotgun (WGS) entry which is preliminary data.</text>
</comment>
<evidence type="ECO:0000256" key="2">
    <source>
        <dbReference type="ARBA" id="ARBA00022676"/>
    </source>
</evidence>
<dbReference type="GO" id="GO:0016757">
    <property type="term" value="F:glycosyltransferase activity"/>
    <property type="evidence" value="ECO:0007669"/>
    <property type="project" value="UniProtKB-KW"/>
</dbReference>
<evidence type="ECO:0000256" key="3">
    <source>
        <dbReference type="ARBA" id="ARBA00022679"/>
    </source>
</evidence>
<dbReference type="PANTHER" id="PTHR43630:SF1">
    <property type="entry name" value="POLY-BETA-1,6-N-ACETYL-D-GLUCOSAMINE SYNTHASE"/>
    <property type="match status" value="1"/>
</dbReference>
<feature type="transmembrane region" description="Helical" evidence="4">
    <location>
        <begin position="345"/>
        <end position="364"/>
    </location>
</feature>
<dbReference type="InterPro" id="IPR029044">
    <property type="entry name" value="Nucleotide-diphossugar_trans"/>
</dbReference>
<dbReference type="InterPro" id="IPR001173">
    <property type="entry name" value="Glyco_trans_2-like"/>
</dbReference>
<reference evidence="7" key="1">
    <citation type="submission" date="2020-01" db="EMBL/GenBank/DDBJ databases">
        <title>'Steroidobacter agaridevorans' sp. nov., agar-degrading bacteria isolated from rhizosphere soils.</title>
        <authorList>
            <person name="Ikenaga M."/>
            <person name="Kataoka M."/>
            <person name="Murouchi A."/>
            <person name="Katsuragi S."/>
            <person name="Sakai M."/>
        </authorList>
    </citation>
    <scope>NUCLEOTIDE SEQUENCE [LARGE SCALE GENOMIC DNA]</scope>
    <source>
        <strain evidence="7">YU21-B</strain>
    </source>
</reference>
<feature type="transmembrane region" description="Helical" evidence="4">
    <location>
        <begin position="6"/>
        <end position="25"/>
    </location>
</feature>
<dbReference type="Proteomes" id="UP000445000">
    <property type="component" value="Unassembled WGS sequence"/>
</dbReference>
<dbReference type="EMBL" id="BLJN01000004">
    <property type="protein sequence ID" value="GFE82136.1"/>
    <property type="molecule type" value="Genomic_DNA"/>
</dbReference>
<keyword evidence="4" id="KW-0472">Membrane</keyword>
<dbReference type="Gene3D" id="3.90.550.10">
    <property type="entry name" value="Spore Coat Polysaccharide Biosynthesis Protein SpsA, Chain A"/>
    <property type="match status" value="1"/>
</dbReference>
<evidence type="ECO:0000259" key="5">
    <source>
        <dbReference type="Pfam" id="PF00535"/>
    </source>
</evidence>
<dbReference type="PANTHER" id="PTHR43630">
    <property type="entry name" value="POLY-BETA-1,6-N-ACETYL-D-GLUCOSAMINE SYNTHASE"/>
    <property type="match status" value="1"/>
</dbReference>
<dbReference type="AlphaFoldDB" id="A0A829YHX0"/>
<feature type="domain" description="Glycosyltransferase 2-like" evidence="5">
    <location>
        <begin position="47"/>
        <end position="205"/>
    </location>
</feature>
<dbReference type="SUPFAM" id="SSF53448">
    <property type="entry name" value="Nucleotide-diphospho-sugar transferases"/>
    <property type="match status" value="1"/>
</dbReference>
<proteinExistence type="inferred from homology"/>
<evidence type="ECO:0000256" key="1">
    <source>
        <dbReference type="ARBA" id="ARBA00006739"/>
    </source>
</evidence>
<feature type="transmembrane region" description="Helical" evidence="4">
    <location>
        <begin position="315"/>
        <end position="333"/>
    </location>
</feature>
<keyword evidence="4" id="KW-1133">Transmembrane helix</keyword>